<feature type="region of interest" description="Disordered" evidence="1">
    <location>
        <begin position="227"/>
        <end position="356"/>
    </location>
</feature>
<protein>
    <recommendedName>
        <fullName evidence="2">NECAP PHear domain-containing protein</fullName>
    </recommendedName>
</protein>
<dbReference type="SUPFAM" id="SSF50729">
    <property type="entry name" value="PH domain-like"/>
    <property type="match status" value="2"/>
</dbReference>
<sequence>MEPAIDIATGQPLPADAIQRILFLAPAVHVYNIPPLTSNKGHTAAHWTADNNQRLIFTARLRVLETAWEDDASAGREKIKVDIPLPPDAIQRILFLAPAVHVYNIPPLTSNKGHTAAHWTADNNQRLIFTARLRVLETAWEDDASAGREKIKVDIVLEDPATGQLFAAAPYTAPAVVEPVLDSSRFFALQVRDPSGRKALLGIGFEERSDAFDFGIATQEAQKSLGLDGGLGAGGRSSGNTNASTQLAPAKEEQKRDLSLKEGETITVNLGGKFGRRRPQQQQQQQQQQNDPASSGGGLSAFSLPPPPSALSAGSRGSGLLPPPPPSASQQREERERKRRSAQDLGFDDGQFGEFA</sequence>
<evidence type="ECO:0000313" key="4">
    <source>
        <dbReference type="Proteomes" id="UP000045706"/>
    </source>
</evidence>
<dbReference type="GO" id="GO:0030125">
    <property type="term" value="C:clathrin vesicle coat"/>
    <property type="evidence" value="ECO:0007669"/>
    <property type="project" value="TreeGrafter"/>
</dbReference>
<name>A0A0G4N1B1_VERLO</name>
<reference evidence="4" key="1">
    <citation type="submission" date="2015-05" db="EMBL/GenBank/DDBJ databases">
        <authorList>
            <person name="Fogelqvist Johan"/>
        </authorList>
    </citation>
    <scope>NUCLEOTIDE SEQUENCE [LARGE SCALE GENOMIC DNA]</scope>
</reference>
<dbReference type="InterPro" id="IPR012466">
    <property type="entry name" value="NECAP_PHear"/>
</dbReference>
<feature type="compositionally biased region" description="Low complexity" evidence="1">
    <location>
        <begin position="280"/>
        <end position="294"/>
    </location>
</feature>
<dbReference type="EMBL" id="CVQI01032052">
    <property type="protein sequence ID" value="CRK40361.1"/>
    <property type="molecule type" value="Genomic_DNA"/>
</dbReference>
<accession>A0A0G4N1B1</accession>
<proteinExistence type="predicted"/>
<dbReference type="GO" id="GO:0006897">
    <property type="term" value="P:endocytosis"/>
    <property type="evidence" value="ECO:0007669"/>
    <property type="project" value="InterPro"/>
</dbReference>
<feature type="domain" description="NECAP PHear" evidence="2">
    <location>
        <begin position="18"/>
        <end position="73"/>
    </location>
</feature>
<feature type="compositionally biased region" description="Basic and acidic residues" evidence="1">
    <location>
        <begin position="250"/>
        <end position="264"/>
    </location>
</feature>
<evidence type="ECO:0000313" key="3">
    <source>
        <dbReference type="EMBL" id="CRK40361.1"/>
    </source>
</evidence>
<dbReference type="Pfam" id="PF07933">
    <property type="entry name" value="DUF1681"/>
    <property type="match status" value="2"/>
</dbReference>
<dbReference type="CDD" id="cd13228">
    <property type="entry name" value="PHear_NECAP"/>
    <property type="match status" value="1"/>
</dbReference>
<feature type="compositionally biased region" description="Gly residues" evidence="1">
    <location>
        <begin position="227"/>
        <end position="237"/>
    </location>
</feature>
<dbReference type="AlphaFoldDB" id="A0A0G4N1B1"/>
<dbReference type="Proteomes" id="UP000045706">
    <property type="component" value="Unassembled WGS sequence"/>
</dbReference>
<evidence type="ECO:0000259" key="2">
    <source>
        <dbReference type="Pfam" id="PF07933"/>
    </source>
</evidence>
<evidence type="ECO:0000256" key="1">
    <source>
        <dbReference type="SAM" id="MobiDB-lite"/>
    </source>
</evidence>
<dbReference type="Gene3D" id="2.30.29.30">
    <property type="entry name" value="Pleckstrin-homology domain (PH domain)/Phosphotyrosine-binding domain (PTB)"/>
    <property type="match status" value="2"/>
</dbReference>
<dbReference type="InterPro" id="IPR011993">
    <property type="entry name" value="PH-like_dom_sf"/>
</dbReference>
<dbReference type="FunFam" id="2.30.29.30:FF:000465">
    <property type="entry name" value="Adaptin ear-binding coat-associated protein 2"/>
    <property type="match status" value="1"/>
</dbReference>
<dbReference type="PANTHER" id="PTHR12847">
    <property type="entry name" value="ATP-BINDING CASSETTE ABC TRANSPORTER-RELATED"/>
    <property type="match status" value="1"/>
</dbReference>
<dbReference type="PANTHER" id="PTHR12847:SF9">
    <property type="entry name" value="NECAP-LIKE PROTEIN CG9132"/>
    <property type="match status" value="1"/>
</dbReference>
<organism evidence="3 4">
    <name type="scientific">Verticillium longisporum</name>
    <name type="common">Verticillium dahliae var. longisporum</name>
    <dbReference type="NCBI Taxonomy" id="100787"/>
    <lineage>
        <taxon>Eukaryota</taxon>
        <taxon>Fungi</taxon>
        <taxon>Dikarya</taxon>
        <taxon>Ascomycota</taxon>
        <taxon>Pezizomycotina</taxon>
        <taxon>Sordariomycetes</taxon>
        <taxon>Hypocreomycetidae</taxon>
        <taxon>Glomerellales</taxon>
        <taxon>Plectosphaerellaceae</taxon>
        <taxon>Verticillium</taxon>
    </lineage>
</organism>
<feature type="domain" description="NECAP PHear" evidence="2">
    <location>
        <begin position="90"/>
        <end position="271"/>
    </location>
</feature>
<feature type="compositionally biased region" description="Low complexity" evidence="1">
    <location>
        <begin position="310"/>
        <end position="320"/>
    </location>
</feature>
<gene>
    <name evidence="3" type="ORF">BN1723_004791</name>
</gene>